<reference evidence="2" key="2">
    <citation type="submission" date="2022-01" db="EMBL/GenBank/DDBJ databases">
        <authorList>
            <person name="Yamashiro T."/>
            <person name="Shiraishi A."/>
            <person name="Satake H."/>
            <person name="Nakayama K."/>
        </authorList>
    </citation>
    <scope>NUCLEOTIDE SEQUENCE</scope>
</reference>
<protein>
    <submittedName>
        <fullName evidence="2">Uncharacterized protein</fullName>
    </submittedName>
</protein>
<sequence length="152" mass="16926">NTMAEQNVPTQPPTRTDEQIIAVDILSNTNFFQAFTASANVPAIYLQQIVAIHEGAVLGRFIKGSADIFSSYKAKPQANYKEKPQEMKRATEQARYTQKAHIPPTQSNNPSQLPHPVNEISKRKPSTEKLGKGKPAFQLVDKDDECSTKLFL</sequence>
<evidence type="ECO:0000313" key="3">
    <source>
        <dbReference type="Proteomes" id="UP001151760"/>
    </source>
</evidence>
<feature type="non-terminal residue" evidence="2">
    <location>
        <position position="1"/>
    </location>
</feature>
<proteinExistence type="predicted"/>
<feature type="compositionally biased region" description="Basic and acidic residues" evidence="1">
    <location>
        <begin position="120"/>
        <end position="131"/>
    </location>
</feature>
<reference evidence="2" key="1">
    <citation type="journal article" date="2022" name="Int. J. Mol. Sci.">
        <title>Draft Genome of Tanacetum Coccineum: Genomic Comparison of Closely Related Tanacetum-Family Plants.</title>
        <authorList>
            <person name="Yamashiro T."/>
            <person name="Shiraishi A."/>
            <person name="Nakayama K."/>
            <person name="Satake H."/>
        </authorList>
    </citation>
    <scope>NUCLEOTIDE SEQUENCE</scope>
</reference>
<gene>
    <name evidence="2" type="ORF">Tco_0749527</name>
</gene>
<evidence type="ECO:0000313" key="2">
    <source>
        <dbReference type="EMBL" id="GJS82986.1"/>
    </source>
</evidence>
<dbReference type="Proteomes" id="UP001151760">
    <property type="component" value="Unassembled WGS sequence"/>
</dbReference>
<keyword evidence="3" id="KW-1185">Reference proteome</keyword>
<feature type="compositionally biased region" description="Basic and acidic residues" evidence="1">
    <location>
        <begin position="80"/>
        <end position="92"/>
    </location>
</feature>
<accession>A0ABQ4YZP4</accession>
<evidence type="ECO:0000256" key="1">
    <source>
        <dbReference type="SAM" id="MobiDB-lite"/>
    </source>
</evidence>
<dbReference type="EMBL" id="BQNB010010868">
    <property type="protein sequence ID" value="GJS82986.1"/>
    <property type="molecule type" value="Genomic_DNA"/>
</dbReference>
<name>A0ABQ4YZP4_9ASTR</name>
<feature type="region of interest" description="Disordered" evidence="1">
    <location>
        <begin position="79"/>
        <end position="136"/>
    </location>
</feature>
<organism evidence="2 3">
    <name type="scientific">Tanacetum coccineum</name>
    <dbReference type="NCBI Taxonomy" id="301880"/>
    <lineage>
        <taxon>Eukaryota</taxon>
        <taxon>Viridiplantae</taxon>
        <taxon>Streptophyta</taxon>
        <taxon>Embryophyta</taxon>
        <taxon>Tracheophyta</taxon>
        <taxon>Spermatophyta</taxon>
        <taxon>Magnoliopsida</taxon>
        <taxon>eudicotyledons</taxon>
        <taxon>Gunneridae</taxon>
        <taxon>Pentapetalae</taxon>
        <taxon>asterids</taxon>
        <taxon>campanulids</taxon>
        <taxon>Asterales</taxon>
        <taxon>Asteraceae</taxon>
        <taxon>Asteroideae</taxon>
        <taxon>Anthemideae</taxon>
        <taxon>Anthemidinae</taxon>
        <taxon>Tanacetum</taxon>
    </lineage>
</organism>
<comment type="caution">
    <text evidence="2">The sequence shown here is derived from an EMBL/GenBank/DDBJ whole genome shotgun (WGS) entry which is preliminary data.</text>
</comment>